<dbReference type="SUPFAM" id="SSF55874">
    <property type="entry name" value="ATPase domain of HSP90 chaperone/DNA topoisomerase II/histidine kinase"/>
    <property type="match status" value="1"/>
</dbReference>
<evidence type="ECO:0000256" key="4">
    <source>
        <dbReference type="ARBA" id="ARBA00022777"/>
    </source>
</evidence>
<protein>
    <recommendedName>
        <fullName evidence="2">histidine kinase</fullName>
        <ecNumber evidence="2">2.7.13.3</ecNumber>
    </recommendedName>
</protein>
<dbReference type="InterPro" id="IPR003594">
    <property type="entry name" value="HATPase_dom"/>
</dbReference>
<evidence type="ECO:0000256" key="6">
    <source>
        <dbReference type="SAM" id="Phobius"/>
    </source>
</evidence>
<gene>
    <name evidence="8" type="ORF">B0I18_10577</name>
</gene>
<dbReference type="Gene3D" id="3.30.565.10">
    <property type="entry name" value="Histidine kinase-like ATPase, C-terminal domain"/>
    <property type="match status" value="1"/>
</dbReference>
<comment type="caution">
    <text evidence="8">The sequence shown here is derived from an EMBL/GenBank/DDBJ whole genome shotgun (WGS) entry which is preliminary data.</text>
</comment>
<keyword evidence="9" id="KW-1185">Reference proteome</keyword>
<organism evidence="8 9">
    <name type="scientific">Taibaiella chishuiensis</name>
    <dbReference type="NCBI Taxonomy" id="1434707"/>
    <lineage>
        <taxon>Bacteria</taxon>
        <taxon>Pseudomonadati</taxon>
        <taxon>Bacteroidota</taxon>
        <taxon>Chitinophagia</taxon>
        <taxon>Chitinophagales</taxon>
        <taxon>Chitinophagaceae</taxon>
        <taxon>Taibaiella</taxon>
    </lineage>
</organism>
<evidence type="ECO:0000256" key="1">
    <source>
        <dbReference type="ARBA" id="ARBA00000085"/>
    </source>
</evidence>
<dbReference type="PANTHER" id="PTHR24421:SF10">
    <property type="entry name" value="NITRATE_NITRITE SENSOR PROTEIN NARQ"/>
    <property type="match status" value="1"/>
</dbReference>
<keyword evidence="5" id="KW-0902">Two-component regulatory system</keyword>
<keyword evidence="6" id="KW-0812">Transmembrane</keyword>
<feature type="transmembrane region" description="Helical" evidence="6">
    <location>
        <begin position="6"/>
        <end position="26"/>
    </location>
</feature>
<dbReference type="EMBL" id="PYGD01000005">
    <property type="protein sequence ID" value="PSK91494.1"/>
    <property type="molecule type" value="Genomic_DNA"/>
</dbReference>
<dbReference type="PANTHER" id="PTHR24421">
    <property type="entry name" value="NITRATE/NITRITE SENSOR PROTEIN NARX-RELATED"/>
    <property type="match status" value="1"/>
</dbReference>
<evidence type="ECO:0000313" key="8">
    <source>
        <dbReference type="EMBL" id="PSK91494.1"/>
    </source>
</evidence>
<keyword evidence="4 8" id="KW-0418">Kinase</keyword>
<keyword evidence="6" id="KW-1133">Transmembrane helix</keyword>
<dbReference type="EC" id="2.7.13.3" evidence="2"/>
<keyword evidence="6" id="KW-0472">Membrane</keyword>
<proteinExistence type="predicted"/>
<name>A0A2P8D2P9_9BACT</name>
<sequence length="258" mass="29191">MICNTPVLYCLAFLLMVALVTILVLWRQNRRLSITIETITTGSRLERIVQEQQYLLALREEMQEVGTQIHEHLAGAIAVLHRRVELRLLMTENSDQQEWLSGLSQSVKEVYDIARSESHELYYRQADRAEQVFADKAVDMIYTLLPAPLYQLACSIDATALKRLPLDQRFNLLLVIREVLVNIGKHASAKHVSILFYEDIEGLVLTIKDDGVGFDTGTEPGKKGIGLQGLKRRMQEMNGVLEIRSGKEGTEVTAIFPV</sequence>
<dbReference type="AlphaFoldDB" id="A0A2P8D2P9"/>
<comment type="catalytic activity">
    <reaction evidence="1">
        <text>ATP + protein L-histidine = ADP + protein N-phospho-L-histidine.</text>
        <dbReference type="EC" id="2.7.13.3"/>
    </reaction>
</comment>
<evidence type="ECO:0000313" key="9">
    <source>
        <dbReference type="Proteomes" id="UP000240572"/>
    </source>
</evidence>
<dbReference type="RefSeq" id="WP_181358475.1">
    <property type="nucleotide sequence ID" value="NZ_PYGD01000005.1"/>
</dbReference>
<accession>A0A2P8D2P9</accession>
<dbReference type="CDD" id="cd16917">
    <property type="entry name" value="HATPase_UhpB-NarQ-NarX-like"/>
    <property type="match status" value="1"/>
</dbReference>
<dbReference type="InterPro" id="IPR050482">
    <property type="entry name" value="Sensor_HK_TwoCompSys"/>
</dbReference>
<keyword evidence="3" id="KW-0808">Transferase</keyword>
<evidence type="ECO:0000259" key="7">
    <source>
        <dbReference type="Pfam" id="PF02518"/>
    </source>
</evidence>
<feature type="domain" description="Histidine kinase/HSP90-like ATPase" evidence="7">
    <location>
        <begin position="172"/>
        <end position="257"/>
    </location>
</feature>
<dbReference type="GO" id="GO:0004673">
    <property type="term" value="F:protein histidine kinase activity"/>
    <property type="evidence" value="ECO:0007669"/>
    <property type="project" value="UniProtKB-EC"/>
</dbReference>
<evidence type="ECO:0000256" key="3">
    <source>
        <dbReference type="ARBA" id="ARBA00022679"/>
    </source>
</evidence>
<evidence type="ECO:0000256" key="2">
    <source>
        <dbReference type="ARBA" id="ARBA00012438"/>
    </source>
</evidence>
<dbReference type="InterPro" id="IPR036890">
    <property type="entry name" value="HATPase_C_sf"/>
</dbReference>
<dbReference type="Proteomes" id="UP000240572">
    <property type="component" value="Unassembled WGS sequence"/>
</dbReference>
<dbReference type="GO" id="GO:0000160">
    <property type="term" value="P:phosphorelay signal transduction system"/>
    <property type="evidence" value="ECO:0007669"/>
    <property type="project" value="UniProtKB-KW"/>
</dbReference>
<dbReference type="Pfam" id="PF02518">
    <property type="entry name" value="HATPase_c"/>
    <property type="match status" value="1"/>
</dbReference>
<evidence type="ECO:0000256" key="5">
    <source>
        <dbReference type="ARBA" id="ARBA00023012"/>
    </source>
</evidence>
<reference evidence="8 9" key="1">
    <citation type="submission" date="2018-03" db="EMBL/GenBank/DDBJ databases">
        <title>Genomic Encyclopedia of Type Strains, Phase III (KMG-III): the genomes of soil and plant-associated and newly described type strains.</title>
        <authorList>
            <person name="Whitman W."/>
        </authorList>
    </citation>
    <scope>NUCLEOTIDE SEQUENCE [LARGE SCALE GENOMIC DNA]</scope>
    <source>
        <strain evidence="8 9">CGMCC 1.12700</strain>
    </source>
</reference>